<keyword evidence="1" id="KW-0472">Membrane</keyword>
<dbReference type="AlphaFoldDB" id="A0A3E0TMB6"/>
<name>A0A3E0TMB6_9GAMM</name>
<protein>
    <submittedName>
        <fullName evidence="2">Uncharacterized protein</fullName>
    </submittedName>
</protein>
<dbReference type="EMBL" id="QUOU01000001">
    <property type="protein sequence ID" value="REL25497.1"/>
    <property type="molecule type" value="Genomic_DNA"/>
</dbReference>
<organism evidence="2 3">
    <name type="scientific">Thalassotalea euphylliae</name>
    <dbReference type="NCBI Taxonomy" id="1655234"/>
    <lineage>
        <taxon>Bacteria</taxon>
        <taxon>Pseudomonadati</taxon>
        <taxon>Pseudomonadota</taxon>
        <taxon>Gammaproteobacteria</taxon>
        <taxon>Alteromonadales</taxon>
        <taxon>Colwelliaceae</taxon>
        <taxon>Thalassotalea</taxon>
    </lineage>
</organism>
<dbReference type="Proteomes" id="UP000256478">
    <property type="component" value="Unassembled WGS sequence"/>
</dbReference>
<keyword evidence="1" id="KW-1133">Transmembrane helix</keyword>
<proteinExistence type="predicted"/>
<comment type="caution">
    <text evidence="2">The sequence shown here is derived from an EMBL/GenBank/DDBJ whole genome shotgun (WGS) entry which is preliminary data.</text>
</comment>
<reference evidence="2 3" key="1">
    <citation type="submission" date="2018-08" db="EMBL/GenBank/DDBJ databases">
        <title>Thalassotalea euphylliae genome.</title>
        <authorList>
            <person name="Summers S."/>
            <person name="Rice S.A."/>
            <person name="Freckelton M.L."/>
            <person name="Nedved B.T."/>
            <person name="Hadfield M.G."/>
        </authorList>
    </citation>
    <scope>NUCLEOTIDE SEQUENCE [LARGE SCALE GENOMIC DNA]</scope>
    <source>
        <strain evidence="2 3">H1</strain>
    </source>
</reference>
<sequence>MGYMPMLSFSALFGVMMAPAVAVLMTSLIVRLFEHHSSKNGLTERSLFRSGLAEPLTESKIS</sequence>
<keyword evidence="1" id="KW-0812">Transmembrane</keyword>
<feature type="transmembrane region" description="Helical" evidence="1">
    <location>
        <begin position="6"/>
        <end position="30"/>
    </location>
</feature>
<evidence type="ECO:0000313" key="3">
    <source>
        <dbReference type="Proteomes" id="UP000256478"/>
    </source>
</evidence>
<accession>A0A3E0TMB6</accession>
<gene>
    <name evidence="2" type="ORF">DXX93_02330</name>
</gene>
<dbReference type="RefSeq" id="WP_116006628.1">
    <property type="nucleotide sequence ID" value="NZ_QUOU01000001.1"/>
</dbReference>
<evidence type="ECO:0000256" key="1">
    <source>
        <dbReference type="SAM" id="Phobius"/>
    </source>
</evidence>
<evidence type="ECO:0000313" key="2">
    <source>
        <dbReference type="EMBL" id="REL25497.1"/>
    </source>
</evidence>